<reference evidence="2" key="1">
    <citation type="submission" date="2020-05" db="EMBL/GenBank/DDBJ databases">
        <authorList>
            <person name="Chiriac C."/>
            <person name="Salcher M."/>
            <person name="Ghai R."/>
            <person name="Kavagutti S V."/>
        </authorList>
    </citation>
    <scope>NUCLEOTIDE SEQUENCE</scope>
</reference>
<organism evidence="2">
    <name type="scientific">freshwater metagenome</name>
    <dbReference type="NCBI Taxonomy" id="449393"/>
    <lineage>
        <taxon>unclassified sequences</taxon>
        <taxon>metagenomes</taxon>
        <taxon>ecological metagenomes</taxon>
    </lineage>
</organism>
<protein>
    <submittedName>
        <fullName evidence="2">Unannotated protein</fullName>
    </submittedName>
</protein>
<dbReference type="EMBL" id="CAFAAK010000001">
    <property type="protein sequence ID" value="CAB4791080.1"/>
    <property type="molecule type" value="Genomic_DNA"/>
</dbReference>
<sequence length="291" mass="31752">MGQCASLAHRQRQDPHDVIAVDQSSVRINGQTTIGISIVRDASVSSVLEDGGLQRLRVCRTTVVINGPAIESVRQHHNVRAKGAQRLGTNSRGGTIGAIDDNAQPIKTRWHGCDQMIDIGLGGRQIFTHPADLFAYRERSSSIKSGLNGIFLLIGELVPTRAEELNAVIGHRVMASRQHHAQGRACLLSQQRNRRSRNNTNANDIKSRAGQTSNNCSFEEFTGRPRITTNYCVRSLAASQHSCRRSTQAQGKVSGQINVGKTTHTVGSKQTRHGVPPYCVNATAPERSPRQ</sequence>
<proteinExistence type="predicted"/>
<evidence type="ECO:0000313" key="2">
    <source>
        <dbReference type="EMBL" id="CAB4791080.1"/>
    </source>
</evidence>
<name>A0A6J6X137_9ZZZZ</name>
<feature type="region of interest" description="Disordered" evidence="1">
    <location>
        <begin position="190"/>
        <end position="211"/>
    </location>
</feature>
<gene>
    <name evidence="2" type="ORF">UFOPK3024_00001</name>
</gene>
<dbReference type="AlphaFoldDB" id="A0A6J6X137"/>
<feature type="region of interest" description="Disordered" evidence="1">
    <location>
        <begin position="265"/>
        <end position="291"/>
    </location>
</feature>
<accession>A0A6J6X137</accession>
<evidence type="ECO:0000256" key="1">
    <source>
        <dbReference type="SAM" id="MobiDB-lite"/>
    </source>
</evidence>